<evidence type="ECO:0008006" key="3">
    <source>
        <dbReference type="Google" id="ProtNLM"/>
    </source>
</evidence>
<dbReference type="AlphaFoldDB" id="A0A382CP54"/>
<name>A0A382CP54_9ZZZZ</name>
<dbReference type="SUPFAM" id="SSF51338">
    <property type="entry name" value="Composite domain of metallo-dependent hydrolases"/>
    <property type="match status" value="1"/>
</dbReference>
<dbReference type="EMBL" id="UINC01035497">
    <property type="protein sequence ID" value="SVB27998.1"/>
    <property type="molecule type" value="Genomic_DNA"/>
</dbReference>
<feature type="non-terminal residue" evidence="2">
    <location>
        <position position="1"/>
    </location>
</feature>
<evidence type="ECO:0000256" key="1">
    <source>
        <dbReference type="SAM" id="MobiDB-lite"/>
    </source>
</evidence>
<dbReference type="InterPro" id="IPR011659">
    <property type="entry name" value="WD40"/>
</dbReference>
<protein>
    <recommendedName>
        <fullName evidence="3">Amidohydrolase-related domain-containing protein</fullName>
    </recommendedName>
</protein>
<evidence type="ECO:0000313" key="2">
    <source>
        <dbReference type="EMBL" id="SVB27998.1"/>
    </source>
</evidence>
<dbReference type="InterPro" id="IPR051781">
    <property type="entry name" value="Metallo-dep_Hydrolase"/>
</dbReference>
<dbReference type="SUPFAM" id="SSF82171">
    <property type="entry name" value="DPP6 N-terminal domain-like"/>
    <property type="match status" value="1"/>
</dbReference>
<dbReference type="GO" id="GO:0016810">
    <property type="term" value="F:hydrolase activity, acting on carbon-nitrogen (but not peptide) bonds"/>
    <property type="evidence" value="ECO:0007669"/>
    <property type="project" value="InterPro"/>
</dbReference>
<feature type="region of interest" description="Disordered" evidence="1">
    <location>
        <begin position="395"/>
        <end position="417"/>
    </location>
</feature>
<dbReference type="InterPro" id="IPR011042">
    <property type="entry name" value="6-blade_b-propeller_TolB-like"/>
</dbReference>
<accession>A0A382CP54</accession>
<reference evidence="2" key="1">
    <citation type="submission" date="2018-05" db="EMBL/GenBank/DDBJ databases">
        <authorList>
            <person name="Lanie J.A."/>
            <person name="Ng W.-L."/>
            <person name="Kazmierczak K.M."/>
            <person name="Andrzejewski T.M."/>
            <person name="Davidsen T.M."/>
            <person name="Wayne K.J."/>
            <person name="Tettelin H."/>
            <person name="Glass J.I."/>
            <person name="Rusch D."/>
            <person name="Podicherti R."/>
            <person name="Tsui H.-C.T."/>
            <person name="Winkler M.E."/>
        </authorList>
    </citation>
    <scope>NUCLEOTIDE SEQUENCE</scope>
</reference>
<gene>
    <name evidence="2" type="ORF">METZ01_LOCUS180852</name>
</gene>
<dbReference type="InterPro" id="IPR011059">
    <property type="entry name" value="Metal-dep_hydrolase_composite"/>
</dbReference>
<dbReference type="Gene3D" id="3.20.20.140">
    <property type="entry name" value="Metal-dependent hydrolases"/>
    <property type="match status" value="1"/>
</dbReference>
<organism evidence="2">
    <name type="scientific">marine metagenome</name>
    <dbReference type="NCBI Taxonomy" id="408172"/>
    <lineage>
        <taxon>unclassified sequences</taxon>
        <taxon>metagenomes</taxon>
        <taxon>ecological metagenomes</taxon>
    </lineage>
</organism>
<feature type="compositionally biased region" description="Acidic residues" evidence="1">
    <location>
        <begin position="397"/>
        <end position="412"/>
    </location>
</feature>
<dbReference type="PANTHER" id="PTHR43135">
    <property type="entry name" value="ALPHA-D-RIBOSE 1-METHYLPHOSPHONATE 5-TRIPHOSPHATE DIPHOSPHATASE"/>
    <property type="match status" value="1"/>
</dbReference>
<sequence>VYGTRYDSQSGLRIRDLDTGDERWLAYPVERDDQESIADRDVYPGMDFTPDSREVVASYGGKIWRIPVDGSEPVAVPFRVRAQLAVGPEVDFDYPVEDTETFAVRQIRDAVPSPDGQRLAFTALDDLYVMDYPGGEPRALDDGGMTQAQPTWSPDGRWIAYVTWGTDGGHIVKTRADGLGDPQRLTSLSAQYEQVAWSSDDRIVALRDPARAFQETAGSGFGGAESDIVWIPAEGGAVTLIAPAEGRESPHFVDGVHRIYLHHRANGLVSIRWDGTDERAHVEVVGGTRPGQQQPTRASLIEMAPRGDRALAAVDNDLYVVTVPLVGGETPAISIANMNNTAFPARKLTKIGGQFPTWNANGSQVQFSIGNAHFVYDLDTAEAYEDSVALIERAEVDRDEEDEESNGDEENQGYEPTETRVLIQARRDLPQGVAVLRGARVVTMNGREVIESGDIVVRNNRIAAVGRQGSVSVPPDAEVIDVSGKTIVPGFVDTHSHMRPAMGLHKSQSWIYLANLAYGVTTTRDPQTSTTDVLTYGDLVTAGDMIGPRIYSTGPGIFGDYNQEPIRDLQHARDIMRRYSEYYDTKTIKMYMAGSRQQRQWVIMAARE</sequence>
<dbReference type="PANTHER" id="PTHR43135:SF3">
    <property type="entry name" value="ALPHA-D-RIBOSE 1-METHYLPHOSPHONATE 5-TRIPHOSPHATE DIPHOSPHATASE"/>
    <property type="match status" value="1"/>
</dbReference>
<proteinExistence type="predicted"/>
<dbReference type="Pfam" id="PF07676">
    <property type="entry name" value="PD40"/>
    <property type="match status" value="1"/>
</dbReference>
<dbReference type="SUPFAM" id="SSF51556">
    <property type="entry name" value="Metallo-dependent hydrolases"/>
    <property type="match status" value="1"/>
</dbReference>
<dbReference type="Gene3D" id="2.30.40.10">
    <property type="entry name" value="Urease, subunit C, domain 1"/>
    <property type="match status" value="1"/>
</dbReference>
<dbReference type="Gene3D" id="2.120.10.30">
    <property type="entry name" value="TolB, C-terminal domain"/>
    <property type="match status" value="1"/>
</dbReference>
<dbReference type="InterPro" id="IPR032466">
    <property type="entry name" value="Metal_Hydrolase"/>
</dbReference>